<dbReference type="Proteomes" id="UP000682877">
    <property type="component" value="Chromosome 6"/>
</dbReference>
<dbReference type="Pfam" id="PF07839">
    <property type="entry name" value="CaM_binding"/>
    <property type="match status" value="1"/>
</dbReference>
<feature type="compositionally biased region" description="Low complexity" evidence="1">
    <location>
        <begin position="339"/>
        <end position="356"/>
    </location>
</feature>
<feature type="compositionally biased region" description="Low complexity" evidence="1">
    <location>
        <begin position="550"/>
        <end position="560"/>
    </location>
</feature>
<dbReference type="InterPro" id="IPR012417">
    <property type="entry name" value="CaM-bd_dom_pln"/>
</dbReference>
<evidence type="ECO:0000256" key="1">
    <source>
        <dbReference type="SAM" id="MobiDB-lite"/>
    </source>
</evidence>
<feature type="region of interest" description="Disordered" evidence="1">
    <location>
        <begin position="539"/>
        <end position="560"/>
    </location>
</feature>
<dbReference type="GO" id="GO:0005516">
    <property type="term" value="F:calmodulin binding"/>
    <property type="evidence" value="ECO:0007669"/>
    <property type="project" value="InterPro"/>
</dbReference>
<sequence length="560" mass="62786">MSEENISQVDDKCCLDDANPMEIYVEAIPVVNDEVQGDDVLLPAAETNHANLRRYSTDKKTGKAQVQTRYRGNQTSSTHDLCKHGKRREEDLVIKPWKLVKKKNVESSGELEKGDTLRKSFGNVSKPDKPSLQVAKREAASGIVKSCDGLRVKESETKSTSPSVSAVVRTVKKTNLDVKQVSRISENKSPKEDLSKNLKNKEKTKIDELVGCDDVLEKTNLDVKKVSRIGENKSSKQNLLKNKEKAKIDEPVKCDDVLEKTSLDAKKVSRISENKNLKEERLKNLKNKEKTNIDEPVISDDALEKTLYVVESSIEKKKKMSIKSVKSEIQKSSEKKILRSSGKKSLSSLPSLSTSSEVVKESRVTRSDPRPIRQTTSRSKTGLSEKKQSGSANLVTNPKTESKIRPKRIGLKVTPPPPAMKQQMNFKKGKVLEPKPEDSTTTSIKFKKRVVQEPKLRSDVNKKKKNLKDKREGVGKINGEGKREKVVLRHRKVEVKKKLQTLFNNVIEETVNKLEEVRKSKVKALVGAFETVISLQDNNRTSQKKKIKSKSTSSQVVEGG</sequence>
<feature type="region of interest" description="Disordered" evidence="1">
    <location>
        <begin position="57"/>
        <end position="84"/>
    </location>
</feature>
<feature type="compositionally biased region" description="Polar residues" evidence="1">
    <location>
        <begin position="64"/>
        <end position="79"/>
    </location>
</feature>
<feature type="compositionally biased region" description="Polar residues" evidence="1">
    <location>
        <begin position="373"/>
        <end position="382"/>
    </location>
</feature>
<gene>
    <name evidence="3" type="ORF">AARE701A_LOCUS14733</name>
</gene>
<dbReference type="AlphaFoldDB" id="A0A8S2AIV9"/>
<name>A0A8S2AIV9_ARAAE</name>
<feature type="domain" description="Calmodulin-binding" evidence="2">
    <location>
        <begin position="420"/>
        <end position="534"/>
    </location>
</feature>
<evidence type="ECO:0000313" key="4">
    <source>
        <dbReference type="Proteomes" id="UP000682877"/>
    </source>
</evidence>
<feature type="region of interest" description="Disordered" evidence="1">
    <location>
        <begin position="459"/>
        <end position="478"/>
    </location>
</feature>
<proteinExistence type="predicted"/>
<feature type="compositionally biased region" description="Basic and acidic residues" evidence="1">
    <location>
        <begin position="325"/>
        <end position="337"/>
    </location>
</feature>
<feature type="compositionally biased region" description="Basic and acidic residues" evidence="1">
    <location>
        <begin position="358"/>
        <end position="371"/>
    </location>
</feature>
<reference evidence="3" key="1">
    <citation type="submission" date="2021-01" db="EMBL/GenBank/DDBJ databases">
        <authorList>
            <person name="Bezrukov I."/>
        </authorList>
    </citation>
    <scope>NUCLEOTIDE SEQUENCE</scope>
</reference>
<feature type="compositionally biased region" description="Polar residues" evidence="1">
    <location>
        <begin position="389"/>
        <end position="399"/>
    </location>
</feature>
<protein>
    <recommendedName>
        <fullName evidence="2">Calmodulin-binding domain-containing protein</fullName>
    </recommendedName>
</protein>
<feature type="compositionally biased region" description="Basic and acidic residues" evidence="1">
    <location>
        <begin position="469"/>
        <end position="478"/>
    </location>
</feature>
<dbReference type="EMBL" id="LR999456">
    <property type="protein sequence ID" value="CAE6090361.1"/>
    <property type="molecule type" value="Genomic_DNA"/>
</dbReference>
<feature type="region of interest" description="Disordered" evidence="1">
    <location>
        <begin position="323"/>
        <end position="422"/>
    </location>
</feature>
<keyword evidence="4" id="KW-1185">Reference proteome</keyword>
<dbReference type="PANTHER" id="PTHR33349">
    <property type="entry name" value="EMB|CAB62594.1"/>
    <property type="match status" value="1"/>
</dbReference>
<evidence type="ECO:0000259" key="2">
    <source>
        <dbReference type="SMART" id="SM01054"/>
    </source>
</evidence>
<accession>A0A8S2AIV9</accession>
<dbReference type="PANTHER" id="PTHR33349:SF11">
    <property type="entry name" value="PLANT CALMODULIN-BINDING PROTEIN-LIKE PROTEIN"/>
    <property type="match status" value="1"/>
</dbReference>
<organism evidence="3 4">
    <name type="scientific">Arabidopsis arenosa</name>
    <name type="common">Sand rock-cress</name>
    <name type="synonym">Cardaminopsis arenosa</name>
    <dbReference type="NCBI Taxonomy" id="38785"/>
    <lineage>
        <taxon>Eukaryota</taxon>
        <taxon>Viridiplantae</taxon>
        <taxon>Streptophyta</taxon>
        <taxon>Embryophyta</taxon>
        <taxon>Tracheophyta</taxon>
        <taxon>Spermatophyta</taxon>
        <taxon>Magnoliopsida</taxon>
        <taxon>eudicotyledons</taxon>
        <taxon>Gunneridae</taxon>
        <taxon>Pentapetalae</taxon>
        <taxon>rosids</taxon>
        <taxon>malvids</taxon>
        <taxon>Brassicales</taxon>
        <taxon>Brassicaceae</taxon>
        <taxon>Camelineae</taxon>
        <taxon>Arabidopsis</taxon>
    </lineage>
</organism>
<evidence type="ECO:0000313" key="3">
    <source>
        <dbReference type="EMBL" id="CAE6090361.1"/>
    </source>
</evidence>
<dbReference type="SMART" id="SM01054">
    <property type="entry name" value="CaM_binding"/>
    <property type="match status" value="1"/>
</dbReference>